<sequence length="147" mass="16637">MKRLTLLITLLLCQFSVIASDGKNDDVAQIKQVIQWYFDGTSQGQPELIKKAFIPTLELQFVNDQGEFKRWLGVNYISGFEPGKTNDRVGKILSIDITGDAAIAKATITTKNRVFTDYFLLLKLNSGWKITNKIFTKKQSPQQSFSQ</sequence>
<evidence type="ECO:0000313" key="2">
    <source>
        <dbReference type="EMBL" id="GHF87946.1"/>
    </source>
</evidence>
<dbReference type="Pfam" id="PF12893">
    <property type="entry name" value="Lumazine_bd_2"/>
    <property type="match status" value="1"/>
</dbReference>
<dbReference type="SUPFAM" id="SSF54427">
    <property type="entry name" value="NTF2-like"/>
    <property type="match status" value="1"/>
</dbReference>
<dbReference type="InterPro" id="IPR032710">
    <property type="entry name" value="NTF2-like_dom_sf"/>
</dbReference>
<reference evidence="2" key="2">
    <citation type="submission" date="2020-09" db="EMBL/GenBank/DDBJ databases">
        <authorList>
            <person name="Sun Q."/>
            <person name="Kim S."/>
        </authorList>
    </citation>
    <scope>NUCLEOTIDE SEQUENCE</scope>
    <source>
        <strain evidence="2">KCTC 42731</strain>
    </source>
</reference>
<protein>
    <recommendedName>
        <fullName evidence="4">Nuclear transport factor 2 family protein</fullName>
    </recommendedName>
</protein>
<dbReference type="InterPro" id="IPR039437">
    <property type="entry name" value="FrzH/put_lumazine-bd"/>
</dbReference>
<organism evidence="2 3">
    <name type="scientific">Thalassotalea marina</name>
    <dbReference type="NCBI Taxonomy" id="1673741"/>
    <lineage>
        <taxon>Bacteria</taxon>
        <taxon>Pseudomonadati</taxon>
        <taxon>Pseudomonadota</taxon>
        <taxon>Gammaproteobacteria</taxon>
        <taxon>Alteromonadales</taxon>
        <taxon>Colwelliaceae</taxon>
        <taxon>Thalassotalea</taxon>
    </lineage>
</organism>
<name>A0A919BFQ4_9GAMM</name>
<comment type="caution">
    <text evidence="2">The sequence shown here is derived from an EMBL/GenBank/DDBJ whole genome shotgun (WGS) entry which is preliminary data.</text>
</comment>
<reference evidence="2" key="1">
    <citation type="journal article" date="2014" name="Int. J. Syst. Evol. Microbiol.">
        <title>Complete genome sequence of Corynebacterium casei LMG S-19264T (=DSM 44701T), isolated from a smear-ripened cheese.</title>
        <authorList>
            <consortium name="US DOE Joint Genome Institute (JGI-PGF)"/>
            <person name="Walter F."/>
            <person name="Albersmeier A."/>
            <person name="Kalinowski J."/>
            <person name="Ruckert C."/>
        </authorList>
    </citation>
    <scope>NUCLEOTIDE SEQUENCE</scope>
    <source>
        <strain evidence="2">KCTC 42731</strain>
    </source>
</reference>
<dbReference type="RefSeq" id="WP_189768747.1">
    <property type="nucleotide sequence ID" value="NZ_BNCK01000003.1"/>
</dbReference>
<keyword evidence="3" id="KW-1185">Reference proteome</keyword>
<dbReference type="AlphaFoldDB" id="A0A919BFQ4"/>
<dbReference type="EMBL" id="BNCK01000003">
    <property type="protein sequence ID" value="GHF87946.1"/>
    <property type="molecule type" value="Genomic_DNA"/>
</dbReference>
<dbReference type="Gene3D" id="3.10.450.50">
    <property type="match status" value="1"/>
</dbReference>
<proteinExistence type="predicted"/>
<evidence type="ECO:0000256" key="1">
    <source>
        <dbReference type="SAM" id="SignalP"/>
    </source>
</evidence>
<keyword evidence="1" id="KW-0732">Signal</keyword>
<dbReference type="Proteomes" id="UP000623842">
    <property type="component" value="Unassembled WGS sequence"/>
</dbReference>
<accession>A0A919BFQ4</accession>
<evidence type="ECO:0000313" key="3">
    <source>
        <dbReference type="Proteomes" id="UP000623842"/>
    </source>
</evidence>
<evidence type="ECO:0008006" key="4">
    <source>
        <dbReference type="Google" id="ProtNLM"/>
    </source>
</evidence>
<gene>
    <name evidence="2" type="ORF">GCM10017161_14510</name>
</gene>
<feature type="chain" id="PRO_5037778150" description="Nuclear transport factor 2 family protein" evidence="1">
    <location>
        <begin position="20"/>
        <end position="147"/>
    </location>
</feature>
<feature type="signal peptide" evidence="1">
    <location>
        <begin position="1"/>
        <end position="19"/>
    </location>
</feature>